<name>A0ABV9Q064_9BACL</name>
<evidence type="ECO:0000313" key="2">
    <source>
        <dbReference type="Proteomes" id="UP001596002"/>
    </source>
</evidence>
<evidence type="ECO:0000313" key="1">
    <source>
        <dbReference type="EMBL" id="MFC4767378.1"/>
    </source>
</evidence>
<sequence>MKRTVIAGLENQAVYQNMVEFLERPESGIELEIGRNFASQATFLYFWLSSNIVLPPNISSGNLQIYRT</sequence>
<organism evidence="1 2">
    <name type="scientific">Effusibacillus consociatus</name>
    <dbReference type="NCBI Taxonomy" id="1117041"/>
    <lineage>
        <taxon>Bacteria</taxon>
        <taxon>Bacillati</taxon>
        <taxon>Bacillota</taxon>
        <taxon>Bacilli</taxon>
        <taxon>Bacillales</taxon>
        <taxon>Alicyclobacillaceae</taxon>
        <taxon>Effusibacillus</taxon>
    </lineage>
</organism>
<protein>
    <submittedName>
        <fullName evidence="1">Uncharacterized protein</fullName>
    </submittedName>
</protein>
<dbReference type="RefSeq" id="WP_380025301.1">
    <property type="nucleotide sequence ID" value="NZ_JBHSHC010000053.1"/>
</dbReference>
<proteinExistence type="predicted"/>
<feature type="non-terminal residue" evidence="1">
    <location>
        <position position="68"/>
    </location>
</feature>
<dbReference type="EMBL" id="JBHSHC010000053">
    <property type="protein sequence ID" value="MFC4767378.1"/>
    <property type="molecule type" value="Genomic_DNA"/>
</dbReference>
<dbReference type="Proteomes" id="UP001596002">
    <property type="component" value="Unassembled WGS sequence"/>
</dbReference>
<reference evidence="2" key="1">
    <citation type="journal article" date="2019" name="Int. J. Syst. Evol. Microbiol.">
        <title>The Global Catalogue of Microorganisms (GCM) 10K type strain sequencing project: providing services to taxonomists for standard genome sequencing and annotation.</title>
        <authorList>
            <consortium name="The Broad Institute Genomics Platform"/>
            <consortium name="The Broad Institute Genome Sequencing Center for Infectious Disease"/>
            <person name="Wu L."/>
            <person name="Ma J."/>
        </authorList>
    </citation>
    <scope>NUCLEOTIDE SEQUENCE [LARGE SCALE GENOMIC DNA]</scope>
    <source>
        <strain evidence="2">WYCCWR 12678</strain>
    </source>
</reference>
<comment type="caution">
    <text evidence="1">The sequence shown here is derived from an EMBL/GenBank/DDBJ whole genome shotgun (WGS) entry which is preliminary data.</text>
</comment>
<accession>A0ABV9Q064</accession>
<gene>
    <name evidence="1" type="ORF">ACFO8Q_08375</name>
</gene>
<keyword evidence="2" id="KW-1185">Reference proteome</keyword>